<dbReference type="PATRIC" id="fig|1263868.3.peg.700"/>
<reference evidence="1 2" key="1">
    <citation type="journal article" date="2013" name="Mar. Genomics">
        <title>Expression of sulfatases in Rhodopirellula baltica and the diversity of sulfatases in the genus Rhodopirellula.</title>
        <authorList>
            <person name="Wegner C.E."/>
            <person name="Richter-Heitmann T."/>
            <person name="Klindworth A."/>
            <person name="Klockow C."/>
            <person name="Richter M."/>
            <person name="Achstetter T."/>
            <person name="Glockner F.O."/>
            <person name="Harder J."/>
        </authorList>
    </citation>
    <scope>NUCLEOTIDE SEQUENCE [LARGE SCALE GENOMIC DNA]</scope>
    <source>
        <strain evidence="1 2">SH398</strain>
    </source>
</reference>
<accession>M5SLV0</accession>
<dbReference type="Proteomes" id="UP000011996">
    <property type="component" value="Unassembled WGS sequence"/>
</dbReference>
<sequence>MLRLESRWKCSLPFEASSRAVGFTGVAPCRAIVFCPDRGGVVRIPATQRDFLCL</sequence>
<organism evidence="1 2">
    <name type="scientific">Rhodopirellula europaea SH398</name>
    <dbReference type="NCBI Taxonomy" id="1263868"/>
    <lineage>
        <taxon>Bacteria</taxon>
        <taxon>Pseudomonadati</taxon>
        <taxon>Planctomycetota</taxon>
        <taxon>Planctomycetia</taxon>
        <taxon>Pirellulales</taxon>
        <taxon>Pirellulaceae</taxon>
        <taxon>Rhodopirellula</taxon>
    </lineage>
</organism>
<proteinExistence type="predicted"/>
<evidence type="ECO:0000313" key="2">
    <source>
        <dbReference type="Proteomes" id="UP000011996"/>
    </source>
</evidence>
<protein>
    <submittedName>
        <fullName evidence="1">Uncharacterized protein</fullName>
    </submittedName>
</protein>
<comment type="caution">
    <text evidence="1">The sequence shown here is derived from an EMBL/GenBank/DDBJ whole genome shotgun (WGS) entry which is preliminary data.</text>
</comment>
<evidence type="ECO:0000313" key="1">
    <source>
        <dbReference type="EMBL" id="EMI28732.1"/>
    </source>
</evidence>
<gene>
    <name evidence="1" type="ORF">RESH_00641</name>
</gene>
<name>M5SLV0_9BACT</name>
<dbReference type="AlphaFoldDB" id="M5SLV0"/>
<dbReference type="EMBL" id="ANOF01000020">
    <property type="protein sequence ID" value="EMI28732.1"/>
    <property type="molecule type" value="Genomic_DNA"/>
</dbReference>